<feature type="transmembrane region" description="Helical" evidence="1">
    <location>
        <begin position="274"/>
        <end position="293"/>
    </location>
</feature>
<gene>
    <name evidence="2" type="ORF">Q7A36_15300</name>
</gene>
<feature type="transmembrane region" description="Helical" evidence="1">
    <location>
        <begin position="152"/>
        <end position="173"/>
    </location>
</feature>
<feature type="transmembrane region" description="Helical" evidence="1">
    <location>
        <begin position="305"/>
        <end position="326"/>
    </location>
</feature>
<sequence length="556" mass="58636">MSLPGPGRFPHVLAWGLVALAAAAGPLLAVGLPGSFASSGQDTGAALLWLHGMRAAIAQGEWWPRWLMEGNRTFGSPVFLFYPPGAYWIGSAVQAALGLDTAQALVAAALLFRLACCAFAYAWLRQEASPRAAMAGTALAALQTYDMLVNPLVRFAFAEMAGTAALFLALAAAGARRPGRWLPPAFAVVVMTHLPMAVLAGGVLPAWSAARHGLRRSAGTLLLCLLGAAMAGAYLLPALLLLPQINAAGWETGGLTTWSGHFLLEPARPPKAPVQFWLMNAGLLVMIATALLARPWRDRRLRGPALLFGALCLLMTRLSWPAWVLLPPLRAVQFPWRLMPFAVALWAVLLARRLDAPDGGGRLAPAAALAFAAAALWIPFSAVTARLPELARYDWTRLRIEAAGPRPLPSRNPPEYAPRAATRAGWRAEDAGTDALLAVRLAGAAVPGLVTERVPPDHLHVTGSLAAPASLLLPQLAFPGWAAAGTAAALATDPASGLLRLDLPAGAVDVTVVRIPTKEERIGWGVSATAIPLWLLLGWAVPRRRAAAGRNRDGEA</sequence>
<reference evidence="2 3" key="1">
    <citation type="submission" date="2023-08" db="EMBL/GenBank/DDBJ databases">
        <title>The draft genome sequence of Paracraurococcus sp. LOR1-02.</title>
        <authorList>
            <person name="Kingkaew E."/>
            <person name="Tanasupawat S."/>
        </authorList>
    </citation>
    <scope>NUCLEOTIDE SEQUENCE [LARGE SCALE GENOMIC DNA]</scope>
    <source>
        <strain evidence="2 3">LOR1-02</strain>
    </source>
</reference>
<feature type="transmembrane region" description="Helical" evidence="1">
    <location>
        <begin position="363"/>
        <end position="380"/>
    </location>
</feature>
<keyword evidence="1" id="KW-1133">Transmembrane helix</keyword>
<evidence type="ECO:0000313" key="2">
    <source>
        <dbReference type="EMBL" id="MDO9709717.1"/>
    </source>
</evidence>
<feature type="transmembrane region" description="Helical" evidence="1">
    <location>
        <begin position="522"/>
        <end position="542"/>
    </location>
</feature>
<feature type="transmembrane region" description="Helical" evidence="1">
    <location>
        <begin position="185"/>
        <end position="207"/>
    </location>
</feature>
<evidence type="ECO:0000256" key="1">
    <source>
        <dbReference type="SAM" id="Phobius"/>
    </source>
</evidence>
<evidence type="ECO:0008006" key="4">
    <source>
        <dbReference type="Google" id="ProtNLM"/>
    </source>
</evidence>
<keyword evidence="3" id="KW-1185">Reference proteome</keyword>
<protein>
    <recommendedName>
        <fullName evidence="4">Membrane protein 6-pyruvoyl-tetrahydropterin synthase-related domain-containing protein</fullName>
    </recommendedName>
</protein>
<proteinExistence type="predicted"/>
<feature type="transmembrane region" description="Helical" evidence="1">
    <location>
        <begin position="332"/>
        <end position="351"/>
    </location>
</feature>
<feature type="transmembrane region" description="Helical" evidence="1">
    <location>
        <begin position="104"/>
        <end position="124"/>
    </location>
</feature>
<dbReference type="EMBL" id="JAUTWS010000013">
    <property type="protein sequence ID" value="MDO9709717.1"/>
    <property type="molecule type" value="Genomic_DNA"/>
</dbReference>
<comment type="caution">
    <text evidence="2">The sequence shown here is derived from an EMBL/GenBank/DDBJ whole genome shotgun (WGS) entry which is preliminary data.</text>
</comment>
<dbReference type="Proteomes" id="UP001243009">
    <property type="component" value="Unassembled WGS sequence"/>
</dbReference>
<accession>A0ABT9E0M5</accession>
<keyword evidence="1" id="KW-0812">Transmembrane</keyword>
<organism evidence="2 3">
    <name type="scientific">Paracraurococcus lichenis</name>
    <dbReference type="NCBI Taxonomy" id="3064888"/>
    <lineage>
        <taxon>Bacteria</taxon>
        <taxon>Pseudomonadati</taxon>
        <taxon>Pseudomonadota</taxon>
        <taxon>Alphaproteobacteria</taxon>
        <taxon>Acetobacterales</taxon>
        <taxon>Roseomonadaceae</taxon>
        <taxon>Paracraurococcus</taxon>
    </lineage>
</organism>
<dbReference type="RefSeq" id="WP_305104584.1">
    <property type="nucleotide sequence ID" value="NZ_JAUTWS010000013.1"/>
</dbReference>
<name>A0ABT9E0M5_9PROT</name>
<evidence type="ECO:0000313" key="3">
    <source>
        <dbReference type="Proteomes" id="UP001243009"/>
    </source>
</evidence>
<feature type="transmembrane region" description="Helical" evidence="1">
    <location>
        <begin position="219"/>
        <end position="242"/>
    </location>
</feature>
<keyword evidence="1" id="KW-0472">Membrane</keyword>